<keyword evidence="2" id="KW-1185">Reference proteome</keyword>
<protein>
    <submittedName>
        <fullName evidence="1">Uncharacterized protein</fullName>
    </submittedName>
</protein>
<reference evidence="1" key="1">
    <citation type="submission" date="2022-07" db="EMBL/GenBank/DDBJ databases">
        <title>Genome Sequence of Agrocybe chaxingu.</title>
        <authorList>
            <person name="Buettner E."/>
        </authorList>
    </citation>
    <scope>NUCLEOTIDE SEQUENCE</scope>
    <source>
        <strain evidence="1">MP-N11</strain>
    </source>
</reference>
<dbReference type="AlphaFoldDB" id="A0A9W8JUF7"/>
<dbReference type="EMBL" id="JANKHO010001211">
    <property type="protein sequence ID" value="KAJ3502923.1"/>
    <property type="molecule type" value="Genomic_DNA"/>
</dbReference>
<accession>A0A9W8JUF7</accession>
<gene>
    <name evidence="1" type="ORF">NLJ89_g8668</name>
</gene>
<proteinExistence type="predicted"/>
<evidence type="ECO:0000313" key="2">
    <source>
        <dbReference type="Proteomes" id="UP001148786"/>
    </source>
</evidence>
<evidence type="ECO:0000313" key="1">
    <source>
        <dbReference type="EMBL" id="KAJ3502923.1"/>
    </source>
</evidence>
<sequence>MGSFEVTTLGDALLYVPGHHQPSLASLQGKCAFLHLDRVVVLERTGPKSPWDDFLARFRAGNLTAEDMQSLLSRVRPIHCAARTSVIVTANADLGKEWKDIVEGWRVETASEFLVSDHYQDSNLPISHEHCELVDRAPERGHDYPIRPTLHYRLVLRVGDPVRIIGRNGNAPVGALARVRRLPEPHANSSDLLLEFASQHPQLPTFTINMKPKEQLYRVVSEDLIVVRSQYPLEPAWVVDYASIRHHPVNSVLLDFTGTKIFGDRQRSAIYNVLVHAGRLENVQILGPLTAEDLDMKVNRFIIDEEHRLQQLSDSKVYDP</sequence>
<comment type="caution">
    <text evidence="1">The sequence shown here is derived from an EMBL/GenBank/DDBJ whole genome shotgun (WGS) entry which is preliminary data.</text>
</comment>
<organism evidence="1 2">
    <name type="scientific">Agrocybe chaxingu</name>
    <dbReference type="NCBI Taxonomy" id="84603"/>
    <lineage>
        <taxon>Eukaryota</taxon>
        <taxon>Fungi</taxon>
        <taxon>Dikarya</taxon>
        <taxon>Basidiomycota</taxon>
        <taxon>Agaricomycotina</taxon>
        <taxon>Agaricomycetes</taxon>
        <taxon>Agaricomycetidae</taxon>
        <taxon>Agaricales</taxon>
        <taxon>Agaricineae</taxon>
        <taxon>Strophariaceae</taxon>
        <taxon>Agrocybe</taxon>
    </lineage>
</organism>
<name>A0A9W8JUF7_9AGAR</name>
<dbReference type="Proteomes" id="UP001148786">
    <property type="component" value="Unassembled WGS sequence"/>
</dbReference>